<keyword evidence="11" id="KW-1185">Reference proteome</keyword>
<keyword evidence="2" id="KW-0349">Heme</keyword>
<evidence type="ECO:0000256" key="7">
    <source>
        <dbReference type="SAM" id="MobiDB-lite"/>
    </source>
</evidence>
<dbReference type="Pfam" id="PF09459">
    <property type="entry name" value="EB_dh"/>
    <property type="match status" value="2"/>
</dbReference>
<dbReference type="Pfam" id="PF02613">
    <property type="entry name" value="Nitrate_red_del"/>
    <property type="match status" value="1"/>
</dbReference>
<evidence type="ECO:0000256" key="5">
    <source>
        <dbReference type="ARBA" id="ARBA00023004"/>
    </source>
</evidence>
<dbReference type="Proteomes" id="UP000010809">
    <property type="component" value="Chromosome"/>
</dbReference>
<dbReference type="Gene3D" id="1.10.3480.10">
    <property type="entry name" value="TorD-like"/>
    <property type="match status" value="1"/>
</dbReference>
<dbReference type="GO" id="GO:0020037">
    <property type="term" value="F:heme binding"/>
    <property type="evidence" value="ECO:0007669"/>
    <property type="project" value="InterPro"/>
</dbReference>
<reference evidence="10" key="1">
    <citation type="submission" date="2015-12" db="EMBL/GenBank/DDBJ databases">
        <authorList>
            <person name="Tikhonova T.V."/>
            <person name="Pavlov A.R."/>
            <person name="Beletsky A.V."/>
            <person name="Mardanov A.V."/>
            <person name="Sorokin D.Y."/>
            <person name="Ravin N.V."/>
            <person name="Popov V.O."/>
        </authorList>
    </citation>
    <scope>NUCLEOTIDE SEQUENCE</scope>
    <source>
        <strain evidence="10">DSM 14787</strain>
    </source>
</reference>
<dbReference type="STRING" id="1255043.TVNIR_1121"/>
<dbReference type="PATRIC" id="fig|1255043.3.peg.1131"/>
<evidence type="ECO:0000256" key="3">
    <source>
        <dbReference type="ARBA" id="ARBA00022723"/>
    </source>
</evidence>
<proteinExistence type="predicted"/>
<keyword evidence="1" id="KW-0813">Transport</keyword>
<dbReference type="eggNOG" id="COG2180">
    <property type="taxonomic scope" value="Bacteria"/>
</dbReference>
<keyword evidence="3" id="KW-0479">Metal-binding</keyword>
<accession>L0DUX9</accession>
<feature type="signal peptide" evidence="8">
    <location>
        <begin position="1"/>
        <end position="24"/>
    </location>
</feature>
<keyword evidence="4" id="KW-0249">Electron transport</keyword>
<keyword evidence="6" id="KW-0143">Chaperone</keyword>
<keyword evidence="8" id="KW-0732">Signal</keyword>
<keyword evidence="5" id="KW-0408">Iron</keyword>
<evidence type="ECO:0000313" key="10">
    <source>
        <dbReference type="EMBL" id="AGA32800.1"/>
    </source>
</evidence>
<sequence>MWQKTLASGAVALTAALIVTTAMAADMIRAVPVDADGPLKDPDAAFWEGIESVRVPLQPQMVVPPRHLQPAVTEISARAAHNGQWIGVLIEWPSAGPRDTIVSDTFGDQVAVQFPVQGEVQSSPMMGHAGAQVNILQWRAALQRDLAKGEPDIRDLYPYALVDVYPDEVLRLTDARAYTGALGLDNPVARPFESPVLDQMAEGWGTLTVRPLQMADGWGVWEDGTWRVAITRPMRYLSPGDPDRLTPGNTSRVAFAVWDGNNNEVGARKSWSNWTPLRIEEWPMSIEPNAVMDEKVGDILTRAHRFQTLAALFSYPDSGGYEALCRSLESLGRAGRGVRGAAERDAIDAVATAWRQADAALLQAEYGRLFLGRTPCSLHSAAYSGAGSLAGPAAEIADISGFYQAFGVDIRDDQPERPDHLAAELEFYGTLLIKLAYAQLSDWVEASDVTAAAARSFLSDHLGRWSGVLSERLQRNDAAAPFRTLAAWLDRLLDDECQRFGVKAEPFGEPITDSESADSMICPHDGAAVPTGQAQPVHFHRARH</sequence>
<dbReference type="AlphaFoldDB" id="L0DUX9"/>
<evidence type="ECO:0000256" key="4">
    <source>
        <dbReference type="ARBA" id="ARBA00022982"/>
    </source>
</evidence>
<name>L0DUX9_THIND</name>
<evidence type="ECO:0000256" key="8">
    <source>
        <dbReference type="SAM" id="SignalP"/>
    </source>
</evidence>
<feature type="domain" description="Cytochrome c-552/DMSO reductase-like haem-binding" evidence="9">
    <location>
        <begin position="220"/>
        <end position="270"/>
    </location>
</feature>
<dbReference type="Gene3D" id="2.60.40.1190">
    <property type="match status" value="1"/>
</dbReference>
<dbReference type="InterPro" id="IPR020945">
    <property type="entry name" value="DMSO/NO3_reduct_chaperone"/>
</dbReference>
<dbReference type="RefSeq" id="WP_015257938.1">
    <property type="nucleotide sequence ID" value="NC_019902.2"/>
</dbReference>
<evidence type="ECO:0000256" key="6">
    <source>
        <dbReference type="ARBA" id="ARBA00023186"/>
    </source>
</evidence>
<organism evidence="10 11">
    <name type="scientific">Thioalkalivibrio nitratireducens (strain DSM 14787 / UNIQEM 213 / ALEN2)</name>
    <dbReference type="NCBI Taxonomy" id="1255043"/>
    <lineage>
        <taxon>Bacteria</taxon>
        <taxon>Pseudomonadati</taxon>
        <taxon>Pseudomonadota</taxon>
        <taxon>Gammaproteobacteria</taxon>
        <taxon>Chromatiales</taxon>
        <taxon>Ectothiorhodospiraceae</taxon>
        <taxon>Thioalkalivibrio</taxon>
    </lineage>
</organism>
<dbReference type="PANTHER" id="PTHR34227">
    <property type="entry name" value="CHAPERONE PROTEIN YCDY"/>
    <property type="match status" value="1"/>
</dbReference>
<dbReference type="InterPro" id="IPR036411">
    <property type="entry name" value="TorD-like_sf"/>
</dbReference>
<evidence type="ECO:0000256" key="2">
    <source>
        <dbReference type="ARBA" id="ARBA00022617"/>
    </source>
</evidence>
<dbReference type="EMBL" id="CP003989">
    <property type="protein sequence ID" value="AGA32800.1"/>
    <property type="molecule type" value="Genomic_DNA"/>
</dbReference>
<dbReference type="InterPro" id="IPR050289">
    <property type="entry name" value="TorD/DmsD_chaperones"/>
</dbReference>
<feature type="chain" id="PRO_5003940465" evidence="8">
    <location>
        <begin position="25"/>
        <end position="544"/>
    </location>
</feature>
<evidence type="ECO:0000259" key="9">
    <source>
        <dbReference type="Pfam" id="PF09459"/>
    </source>
</evidence>
<evidence type="ECO:0000313" key="11">
    <source>
        <dbReference type="Proteomes" id="UP000010809"/>
    </source>
</evidence>
<dbReference type="InterPro" id="IPR019020">
    <property type="entry name" value="Cyt-c552/DMSO_Rdtase_haem-bd"/>
</dbReference>
<evidence type="ECO:0000256" key="1">
    <source>
        <dbReference type="ARBA" id="ARBA00022448"/>
    </source>
</evidence>
<dbReference type="SUPFAM" id="SSF89155">
    <property type="entry name" value="TorD-like"/>
    <property type="match status" value="1"/>
</dbReference>
<feature type="region of interest" description="Disordered" evidence="7">
    <location>
        <begin position="524"/>
        <end position="544"/>
    </location>
</feature>
<dbReference type="PANTHER" id="PTHR34227:SF1">
    <property type="entry name" value="DIMETHYL SULFOXIDE REDUCTASE CHAPERONE-RELATED"/>
    <property type="match status" value="1"/>
</dbReference>
<dbReference type="KEGG" id="tni:TVNIR_1121"/>
<dbReference type="HOGENOM" id="CLU_500499_0_0_6"/>
<dbReference type="OrthoDB" id="9772663at2"/>
<feature type="domain" description="Cytochrome c-552/DMSO reductase-like haem-binding" evidence="9">
    <location>
        <begin position="45"/>
        <end position="145"/>
    </location>
</feature>
<protein>
    <submittedName>
        <fullName evidence="10">Nitrate reductase subunit, conjectural</fullName>
    </submittedName>
</protein>
<gene>
    <name evidence="10" type="ordered locus">TVNIR_1121</name>
</gene>
<dbReference type="GO" id="GO:0046872">
    <property type="term" value="F:metal ion binding"/>
    <property type="evidence" value="ECO:0007669"/>
    <property type="project" value="UniProtKB-KW"/>
</dbReference>